<dbReference type="GO" id="GO:0006298">
    <property type="term" value="P:mismatch repair"/>
    <property type="evidence" value="ECO:0007669"/>
    <property type="project" value="UniProtKB-UniRule"/>
</dbReference>
<evidence type="ECO:0000256" key="1">
    <source>
        <dbReference type="ARBA" id="ARBA00006271"/>
    </source>
</evidence>
<keyword evidence="2 7" id="KW-0547">Nucleotide-binding</keyword>
<gene>
    <name evidence="7" type="primary">mutS</name>
    <name evidence="12" type="ORF">SAMN04487967_1973</name>
</gene>
<dbReference type="Pfam" id="PF00488">
    <property type="entry name" value="MutS_V"/>
    <property type="match status" value="1"/>
</dbReference>
<evidence type="ECO:0000256" key="4">
    <source>
        <dbReference type="ARBA" id="ARBA00022840"/>
    </source>
</evidence>
<dbReference type="GO" id="GO:0003684">
    <property type="term" value="F:damaged DNA binding"/>
    <property type="evidence" value="ECO:0007669"/>
    <property type="project" value="UniProtKB-UniRule"/>
</dbReference>
<dbReference type="FunFam" id="3.40.50.300:FF:000870">
    <property type="entry name" value="MutS protein homolog 4"/>
    <property type="match status" value="1"/>
</dbReference>
<keyword evidence="13" id="KW-1185">Reference proteome</keyword>
<dbReference type="HAMAP" id="MF_00096">
    <property type="entry name" value="MutS"/>
    <property type="match status" value="1"/>
</dbReference>
<accession>A0A1H6FWM5</accession>
<feature type="binding site" evidence="7">
    <location>
        <begin position="705"/>
        <end position="712"/>
    </location>
    <ligand>
        <name>ATP</name>
        <dbReference type="ChEBI" id="CHEBI:30616"/>
    </ligand>
</feature>
<evidence type="ECO:0000256" key="6">
    <source>
        <dbReference type="ARBA" id="ARBA00023204"/>
    </source>
</evidence>
<dbReference type="SUPFAM" id="SSF53150">
    <property type="entry name" value="DNA repair protein MutS, domain II"/>
    <property type="match status" value="1"/>
</dbReference>
<dbReference type="InterPro" id="IPR007860">
    <property type="entry name" value="DNA_mmatch_repair_MutS_con_dom"/>
</dbReference>
<comment type="similarity">
    <text evidence="1 7 9">Belongs to the DNA mismatch repair MutS family.</text>
</comment>
<keyword evidence="5 7" id="KW-0238">DNA-binding</keyword>
<organism evidence="12 13">
    <name type="scientific">Natronorubrum sediminis</name>
    <dbReference type="NCBI Taxonomy" id="640943"/>
    <lineage>
        <taxon>Archaea</taxon>
        <taxon>Methanobacteriati</taxon>
        <taxon>Methanobacteriota</taxon>
        <taxon>Stenosarchaea group</taxon>
        <taxon>Halobacteria</taxon>
        <taxon>Halobacteriales</taxon>
        <taxon>Natrialbaceae</taxon>
        <taxon>Natronorubrum</taxon>
    </lineage>
</organism>
<dbReference type="NCBIfam" id="NF003810">
    <property type="entry name" value="PRK05399.1"/>
    <property type="match status" value="1"/>
</dbReference>
<dbReference type="InterPro" id="IPR016151">
    <property type="entry name" value="DNA_mismatch_repair_MutS_N"/>
</dbReference>
<dbReference type="SUPFAM" id="SSF52540">
    <property type="entry name" value="P-loop containing nucleoside triphosphate hydrolases"/>
    <property type="match status" value="1"/>
</dbReference>
<dbReference type="GO" id="GO:0030983">
    <property type="term" value="F:mismatched DNA binding"/>
    <property type="evidence" value="ECO:0007669"/>
    <property type="project" value="InterPro"/>
</dbReference>
<dbReference type="InterPro" id="IPR027417">
    <property type="entry name" value="P-loop_NTPase"/>
</dbReference>
<dbReference type="Pfam" id="PF05192">
    <property type="entry name" value="MutS_III"/>
    <property type="match status" value="1"/>
</dbReference>
<dbReference type="CDD" id="cd03284">
    <property type="entry name" value="ABC_MutS1"/>
    <property type="match status" value="1"/>
</dbReference>
<dbReference type="Gene3D" id="1.10.1420.10">
    <property type="match status" value="2"/>
</dbReference>
<dbReference type="InterPro" id="IPR045076">
    <property type="entry name" value="MutS"/>
</dbReference>
<dbReference type="Pfam" id="PF05190">
    <property type="entry name" value="MutS_IV"/>
    <property type="match status" value="1"/>
</dbReference>
<evidence type="ECO:0000256" key="5">
    <source>
        <dbReference type="ARBA" id="ARBA00023125"/>
    </source>
</evidence>
<keyword evidence="6 7" id="KW-0234">DNA repair</keyword>
<dbReference type="SUPFAM" id="SSF55271">
    <property type="entry name" value="DNA repair protein MutS, domain I"/>
    <property type="match status" value="1"/>
</dbReference>
<dbReference type="AlphaFoldDB" id="A0A1H6FWM5"/>
<evidence type="ECO:0000259" key="11">
    <source>
        <dbReference type="PROSITE" id="PS00486"/>
    </source>
</evidence>
<dbReference type="GO" id="GO:0005524">
    <property type="term" value="F:ATP binding"/>
    <property type="evidence" value="ECO:0007669"/>
    <property type="project" value="UniProtKB-UniRule"/>
</dbReference>
<evidence type="ECO:0000256" key="3">
    <source>
        <dbReference type="ARBA" id="ARBA00022763"/>
    </source>
</evidence>
<dbReference type="Proteomes" id="UP000199112">
    <property type="component" value="Unassembled WGS sequence"/>
</dbReference>
<dbReference type="Gene3D" id="3.30.420.110">
    <property type="entry name" value="MutS, connector domain"/>
    <property type="match status" value="1"/>
</dbReference>
<dbReference type="Pfam" id="PF05188">
    <property type="entry name" value="MutS_II"/>
    <property type="match status" value="1"/>
</dbReference>
<dbReference type="SUPFAM" id="SSF48334">
    <property type="entry name" value="DNA repair protein MutS, domain III"/>
    <property type="match status" value="1"/>
</dbReference>
<feature type="region of interest" description="Disordered" evidence="10">
    <location>
        <begin position="884"/>
        <end position="936"/>
    </location>
</feature>
<keyword evidence="3 7" id="KW-0227">DNA damage</keyword>
<dbReference type="NCBIfam" id="TIGR01070">
    <property type="entry name" value="mutS1"/>
    <property type="match status" value="1"/>
</dbReference>
<evidence type="ECO:0000313" key="12">
    <source>
        <dbReference type="EMBL" id="SEH15211.1"/>
    </source>
</evidence>
<feature type="domain" description="DNA mismatch repair proteins mutS family" evidence="11">
    <location>
        <begin position="779"/>
        <end position="795"/>
    </location>
</feature>
<dbReference type="InterPro" id="IPR003593">
    <property type="entry name" value="AAA+_ATPase"/>
</dbReference>
<name>A0A1H6FWM5_9EURY</name>
<dbReference type="InterPro" id="IPR036187">
    <property type="entry name" value="DNA_mismatch_repair_MutS_sf"/>
</dbReference>
<dbReference type="InterPro" id="IPR005748">
    <property type="entry name" value="DNA_mismatch_repair_MutS"/>
</dbReference>
<evidence type="ECO:0000256" key="7">
    <source>
        <dbReference type="HAMAP-Rule" id="MF_00096"/>
    </source>
</evidence>
<dbReference type="InterPro" id="IPR017261">
    <property type="entry name" value="DNA_mismatch_repair_MutS/MSH"/>
</dbReference>
<dbReference type="InterPro" id="IPR007861">
    <property type="entry name" value="DNA_mismatch_repair_MutS_clamp"/>
</dbReference>
<dbReference type="EMBL" id="FNWL01000002">
    <property type="protein sequence ID" value="SEH15211.1"/>
    <property type="molecule type" value="Genomic_DNA"/>
</dbReference>
<dbReference type="PANTHER" id="PTHR11361">
    <property type="entry name" value="DNA MISMATCH REPAIR PROTEIN MUTS FAMILY MEMBER"/>
    <property type="match status" value="1"/>
</dbReference>
<evidence type="ECO:0000313" key="13">
    <source>
        <dbReference type="Proteomes" id="UP000199112"/>
    </source>
</evidence>
<dbReference type="InterPro" id="IPR007696">
    <property type="entry name" value="DNA_mismatch_repair_MutS_core"/>
</dbReference>
<protein>
    <recommendedName>
        <fullName evidence="7 8">DNA mismatch repair protein MutS</fullName>
    </recommendedName>
</protein>
<dbReference type="Gene3D" id="3.40.50.300">
    <property type="entry name" value="P-loop containing nucleotide triphosphate hydrolases"/>
    <property type="match status" value="1"/>
</dbReference>
<dbReference type="Gene3D" id="3.40.1170.10">
    <property type="entry name" value="DNA repair protein MutS, domain I"/>
    <property type="match status" value="1"/>
</dbReference>
<keyword evidence="4 7" id="KW-0067">ATP-binding</keyword>
<dbReference type="GO" id="GO:0140664">
    <property type="term" value="F:ATP-dependent DNA damage sensor activity"/>
    <property type="evidence" value="ECO:0007669"/>
    <property type="project" value="InterPro"/>
</dbReference>
<evidence type="ECO:0000256" key="10">
    <source>
        <dbReference type="SAM" id="MobiDB-lite"/>
    </source>
</evidence>
<evidence type="ECO:0000256" key="9">
    <source>
        <dbReference type="RuleBase" id="RU003756"/>
    </source>
</evidence>
<evidence type="ECO:0000256" key="2">
    <source>
        <dbReference type="ARBA" id="ARBA00022741"/>
    </source>
</evidence>
<dbReference type="PANTHER" id="PTHR11361:SF34">
    <property type="entry name" value="DNA MISMATCH REPAIR PROTEIN MSH1, MITOCHONDRIAL"/>
    <property type="match status" value="1"/>
</dbReference>
<proteinExistence type="inferred from homology"/>
<dbReference type="PROSITE" id="PS00486">
    <property type="entry name" value="DNA_MISMATCH_REPAIR_2"/>
    <property type="match status" value="1"/>
</dbReference>
<dbReference type="InterPro" id="IPR007695">
    <property type="entry name" value="DNA_mismatch_repair_MutS-lik_N"/>
</dbReference>
<dbReference type="Pfam" id="PF01624">
    <property type="entry name" value="MutS_I"/>
    <property type="match status" value="1"/>
</dbReference>
<dbReference type="InterPro" id="IPR000432">
    <property type="entry name" value="DNA_mismatch_repair_MutS_C"/>
</dbReference>
<sequence>MVIGPFSGDASLSTTASSRVDRLIQQAISAFGAGILGMDPALGPPEKMAEKRDELTPMMRQYHDLCTRYDDALVLFQVGDFYEAFCGAAERTARLLEIALTSREDSTGEYPMAGIPIDNAESYIETLLEAGYRVAVADQVEEPGESPGVVERAVTRVITPGTLTEDELLASDDNNFVAALAGDPHSSGQTEDEIALALLDVSTGDFLATSSSANETIADEVSRFDPSEAIVGPNAPTDLLPETCMVTPFDPNTFEREQAEDSLSRYVRNPDALLASAVEISACGALLAYAEYVRGGTHEGERGADERSGGDDGDGTNRAESADTSSEETRLEYITHLTRYDPREYLLLDAVALESLELFEPRAVQGREDATLVDVLDETACALGGRRLRDWIRRPLLEPRRIDARLDAVSELQSDVQTRESLHDDLRAVYDLERLIGRISRERANARDLRSLRDTLAVVPDVRERLADADCERLLDLHERLDPLADVRELIDDGIVSDPPIEITDGGIIADGYDEHLDELRSTARDGKQWIDDLEDCERERTGIDSLKVGYNSVHGYYIEVTNPNLESVPENYERRQTLKNSERFVTSELKEREDQIVGAQERADEHEYELFCEIRRTTADEVERVQDLADALATLDALVSLADVAAQYDYCRPELLEHETGEEDAGLEIEIDGGRHPVVERTQESFVPNDARLTPEQRLAIITGPNMSGKSTYMRQVAQIVLLAQVGSFVPATAARLTPVDRIFTRVGASDDIAGGRSTFMVEMDELATILEEADERSLVLLDEVGRGTSTADGLAIAQAITEHLHDDVGATTLFATHHHPLTELADDLESAFSLHFEVERRDDDVVFHHDIAPGAATGSYGVAVATVAGVPNEVVERSRELVADTAERDSGVGLEGGEGDEHADPTAALASADGGERTVGSRPSLGGEADVDEVSTDVADELRALDLAHLTPVEALTELDRLKRLLEE</sequence>
<dbReference type="SMART" id="SM00534">
    <property type="entry name" value="MUTSac"/>
    <property type="match status" value="1"/>
</dbReference>
<evidence type="ECO:0000256" key="8">
    <source>
        <dbReference type="NCBIfam" id="TIGR01070"/>
    </source>
</evidence>
<feature type="region of interest" description="Disordered" evidence="10">
    <location>
        <begin position="297"/>
        <end position="328"/>
    </location>
</feature>
<dbReference type="InterPro" id="IPR036678">
    <property type="entry name" value="MutS_con_dom_sf"/>
</dbReference>
<dbReference type="SMART" id="SM00533">
    <property type="entry name" value="MUTSd"/>
    <property type="match status" value="1"/>
</dbReference>
<dbReference type="SMART" id="SM00382">
    <property type="entry name" value="AAA"/>
    <property type="match status" value="1"/>
</dbReference>
<reference evidence="13" key="1">
    <citation type="submission" date="2016-10" db="EMBL/GenBank/DDBJ databases">
        <authorList>
            <person name="Varghese N."/>
            <person name="Submissions S."/>
        </authorList>
    </citation>
    <scope>NUCLEOTIDE SEQUENCE [LARGE SCALE GENOMIC DNA]</scope>
    <source>
        <strain evidence="13">CGMCC 1.8981</strain>
    </source>
</reference>
<comment type="function">
    <text evidence="7">This protein is involved in the repair of mismatches in DNA. It is possible that it carries out the mismatch recognition step. This protein has a weak ATPase activity.</text>
</comment>
<dbReference type="PIRSF" id="PIRSF037677">
    <property type="entry name" value="DNA_mis_repair_Msh6"/>
    <property type="match status" value="1"/>
</dbReference>